<evidence type="ECO:0000256" key="1">
    <source>
        <dbReference type="SAM" id="SignalP"/>
    </source>
</evidence>
<gene>
    <name evidence="2" type="ORF">NTEN_LOCUS22957</name>
</gene>
<dbReference type="AlphaFoldDB" id="A0A6H5HQP1"/>
<name>A0A6H5HQP1_9HEMI</name>
<proteinExistence type="predicted"/>
<keyword evidence="1" id="KW-0732">Signal</keyword>
<accession>A0A6H5HQP1</accession>
<feature type="signal peptide" evidence="1">
    <location>
        <begin position="1"/>
        <end position="18"/>
    </location>
</feature>
<organism evidence="2 3">
    <name type="scientific">Nesidiocoris tenuis</name>
    <dbReference type="NCBI Taxonomy" id="355587"/>
    <lineage>
        <taxon>Eukaryota</taxon>
        <taxon>Metazoa</taxon>
        <taxon>Ecdysozoa</taxon>
        <taxon>Arthropoda</taxon>
        <taxon>Hexapoda</taxon>
        <taxon>Insecta</taxon>
        <taxon>Pterygota</taxon>
        <taxon>Neoptera</taxon>
        <taxon>Paraneoptera</taxon>
        <taxon>Hemiptera</taxon>
        <taxon>Heteroptera</taxon>
        <taxon>Panheteroptera</taxon>
        <taxon>Cimicomorpha</taxon>
        <taxon>Miridae</taxon>
        <taxon>Dicyphina</taxon>
        <taxon>Nesidiocoris</taxon>
    </lineage>
</organism>
<feature type="chain" id="PRO_5026341258" description="Secreted protein" evidence="1">
    <location>
        <begin position="19"/>
        <end position="85"/>
    </location>
</feature>
<dbReference type="Proteomes" id="UP000479000">
    <property type="component" value="Unassembled WGS sequence"/>
</dbReference>
<reference evidence="2 3" key="1">
    <citation type="submission" date="2020-02" db="EMBL/GenBank/DDBJ databases">
        <authorList>
            <person name="Ferguson B K."/>
        </authorList>
    </citation>
    <scope>NUCLEOTIDE SEQUENCE [LARGE SCALE GENOMIC DNA]</scope>
</reference>
<evidence type="ECO:0000313" key="3">
    <source>
        <dbReference type="Proteomes" id="UP000479000"/>
    </source>
</evidence>
<protein>
    <recommendedName>
        <fullName evidence="4">Secreted protein</fullName>
    </recommendedName>
</protein>
<evidence type="ECO:0008006" key="4">
    <source>
        <dbReference type="Google" id="ProtNLM"/>
    </source>
</evidence>
<keyword evidence="3" id="KW-1185">Reference proteome</keyword>
<dbReference type="EMBL" id="CADCXU010033921">
    <property type="protein sequence ID" value="CAB0019245.1"/>
    <property type="molecule type" value="Genomic_DNA"/>
</dbReference>
<sequence length="85" mass="9234">MSLTFCFIVSLASSSIMSLSFCFIESLTSKSIFLPRVQLIESGVISCPGEQRQPRCTLKTDLHGNSSGYAGCGCWMLDMLDADAE</sequence>
<evidence type="ECO:0000313" key="2">
    <source>
        <dbReference type="EMBL" id="CAB0019245.1"/>
    </source>
</evidence>